<proteinExistence type="predicted"/>
<evidence type="ECO:0000313" key="1">
    <source>
        <dbReference type="EMBL" id="KAJ3554955.1"/>
    </source>
</evidence>
<reference evidence="1" key="1">
    <citation type="submission" date="2022-07" db="EMBL/GenBank/DDBJ databases">
        <title>Genome Sequence of Phlebia brevispora.</title>
        <authorList>
            <person name="Buettner E."/>
        </authorList>
    </citation>
    <scope>NUCLEOTIDE SEQUENCE</scope>
    <source>
        <strain evidence="1">MPL23</strain>
    </source>
</reference>
<organism evidence="1 2">
    <name type="scientific">Phlebia brevispora</name>
    <dbReference type="NCBI Taxonomy" id="194682"/>
    <lineage>
        <taxon>Eukaryota</taxon>
        <taxon>Fungi</taxon>
        <taxon>Dikarya</taxon>
        <taxon>Basidiomycota</taxon>
        <taxon>Agaricomycotina</taxon>
        <taxon>Agaricomycetes</taxon>
        <taxon>Polyporales</taxon>
        <taxon>Meruliaceae</taxon>
        <taxon>Phlebia</taxon>
    </lineage>
</organism>
<accession>A0ACC1T7L0</accession>
<name>A0ACC1T7L0_9APHY</name>
<comment type="caution">
    <text evidence="1">The sequence shown here is derived from an EMBL/GenBank/DDBJ whole genome shotgun (WGS) entry which is preliminary data.</text>
</comment>
<dbReference type="Proteomes" id="UP001148662">
    <property type="component" value="Unassembled WGS sequence"/>
</dbReference>
<gene>
    <name evidence="1" type="ORF">NM688_g2835</name>
</gene>
<sequence>MYSSTRRIRLRVESAQPTHLDVETAILSPLPVGRIGQTPDVVYNIQDRGGVLTNSPPTMQSAIIPYRSPQTVRKHFTAHAAHARPVNTLAISPDSRYFVSGGGQTFSMLSISSGNSFGAGSEGDDGRVVLWDLTAKREIRSRGLHGHGPVVSSCWVSPKVVAVGSADSTIHMFQVLAGVDLLHLTSTLTTPFSGPVQSIDCIKDSRNEVLVAACGEGGSLGLWVLESNLSTRLLPTPGSASSYTPRLLKFLDRGKFVLVCYLESRDVKLFQARPWSLHSCNNAQTRIGHAAVSPDERHLLVSNLVDGIDLYALPAVTPIRTIKQNLGVNSIFHVGFISGTSLAYCGGDRGCVNIIDITTGFTIDTVPRRKKEVQVVASHSSERGALIVNACVDNGDAGHSSLYIWELQWSSLIQHKQDPSAALWLTIALRFTALLLALYVTWYTVIVIFPSELRTVRVIFTGSSTIEMHDAGVDSKDTSSPLDVVALINA</sequence>
<evidence type="ECO:0000313" key="2">
    <source>
        <dbReference type="Proteomes" id="UP001148662"/>
    </source>
</evidence>
<dbReference type="EMBL" id="JANHOG010000380">
    <property type="protein sequence ID" value="KAJ3554955.1"/>
    <property type="molecule type" value="Genomic_DNA"/>
</dbReference>
<protein>
    <submittedName>
        <fullName evidence="1">Uncharacterized protein</fullName>
    </submittedName>
</protein>
<keyword evidence="2" id="KW-1185">Reference proteome</keyword>